<gene>
    <name evidence="3" type="ORF">FN960_17760</name>
</gene>
<accession>A0A553ZUY9</accession>
<dbReference type="SMART" id="SM00267">
    <property type="entry name" value="GGDEF"/>
    <property type="match status" value="1"/>
</dbReference>
<dbReference type="InterPro" id="IPR050469">
    <property type="entry name" value="Diguanylate_Cyclase"/>
</dbReference>
<feature type="transmembrane region" description="Helical" evidence="1">
    <location>
        <begin position="137"/>
        <end position="169"/>
    </location>
</feature>
<keyword evidence="1" id="KW-1133">Transmembrane helix</keyword>
<sequence>MEKKRTWYFYRLFKLLKSSYVQMNDKNEAFLNKEASLAFKRLRIISWCVIAVFPLFTIIDIQLYKEIGSSDSLWRLALIHLSSFLLACLFLLIHTYKLSLKRKYKLFILYMYVTFYLSIGVIGSINSSGLSENVDSYIVLMMGVATVFPLQPFTFGIIACLVHAGFIISMYQLNLSDTASLIKLVNTSAALSISILIVTLYYLYRRNHYYKEQELQQGEENFRTLFEVNPSPLLMLRADTSDVILKSNQALILSGDQGEESIHQLMQKTEMVQFLEEVKQQGSVKDFVMGDQTTNGLKRWLLINGELLDFNKQPSILLGFSDISHLKEKEEDLLFHASKDSLTSCYNRRTGLLYLQAMMQEELDPGLVICFLDINNLKAVNDQLGHAEGDRFIQSVCQIIETHMSPKDLFFRYGGDEFVLVLHNCDLESGQKKWGKIQEAFILVSQLLHKPYTMSVSCGFSFFRNGMSDTMDELIKEADEKMYINKSVTKQHPV</sequence>
<feature type="transmembrane region" description="Helical" evidence="1">
    <location>
        <begin position="76"/>
        <end position="94"/>
    </location>
</feature>
<feature type="transmembrane region" description="Helical" evidence="1">
    <location>
        <begin position="181"/>
        <end position="204"/>
    </location>
</feature>
<dbReference type="GO" id="GO:0052621">
    <property type="term" value="F:diguanylate cyclase activity"/>
    <property type="evidence" value="ECO:0007669"/>
    <property type="project" value="TreeGrafter"/>
</dbReference>
<dbReference type="SUPFAM" id="SSF55073">
    <property type="entry name" value="Nucleotide cyclase"/>
    <property type="match status" value="1"/>
</dbReference>
<keyword evidence="4" id="KW-1185">Reference proteome</keyword>
<dbReference type="PANTHER" id="PTHR45138">
    <property type="entry name" value="REGULATORY COMPONENTS OF SENSORY TRANSDUCTION SYSTEM"/>
    <property type="match status" value="1"/>
</dbReference>
<evidence type="ECO:0000313" key="3">
    <source>
        <dbReference type="EMBL" id="TSB45126.1"/>
    </source>
</evidence>
<dbReference type="Proteomes" id="UP000318521">
    <property type="component" value="Unassembled WGS sequence"/>
</dbReference>
<dbReference type="InterPro" id="IPR043128">
    <property type="entry name" value="Rev_trsase/Diguanyl_cyclase"/>
</dbReference>
<dbReference type="NCBIfam" id="TIGR00254">
    <property type="entry name" value="GGDEF"/>
    <property type="match status" value="1"/>
</dbReference>
<evidence type="ECO:0000313" key="4">
    <source>
        <dbReference type="Proteomes" id="UP000318521"/>
    </source>
</evidence>
<keyword evidence="1" id="KW-0472">Membrane</keyword>
<dbReference type="InterPro" id="IPR000160">
    <property type="entry name" value="GGDEF_dom"/>
</dbReference>
<feature type="transmembrane region" description="Helical" evidence="1">
    <location>
        <begin position="106"/>
        <end position="125"/>
    </location>
</feature>
<dbReference type="GO" id="GO:1902201">
    <property type="term" value="P:negative regulation of bacterial-type flagellum-dependent cell motility"/>
    <property type="evidence" value="ECO:0007669"/>
    <property type="project" value="TreeGrafter"/>
</dbReference>
<comment type="caution">
    <text evidence="3">The sequence shown here is derived from an EMBL/GenBank/DDBJ whole genome shotgun (WGS) entry which is preliminary data.</text>
</comment>
<feature type="domain" description="GGDEF" evidence="2">
    <location>
        <begin position="365"/>
        <end position="494"/>
    </location>
</feature>
<feature type="transmembrane region" description="Helical" evidence="1">
    <location>
        <begin position="44"/>
        <end position="64"/>
    </location>
</feature>
<dbReference type="AlphaFoldDB" id="A0A553ZUY9"/>
<evidence type="ECO:0000259" key="2">
    <source>
        <dbReference type="PROSITE" id="PS50887"/>
    </source>
</evidence>
<dbReference type="GO" id="GO:0005886">
    <property type="term" value="C:plasma membrane"/>
    <property type="evidence" value="ECO:0007669"/>
    <property type="project" value="TreeGrafter"/>
</dbReference>
<dbReference type="Pfam" id="PF00990">
    <property type="entry name" value="GGDEF"/>
    <property type="match status" value="1"/>
</dbReference>
<dbReference type="RefSeq" id="WP_143850208.1">
    <property type="nucleotide sequence ID" value="NZ_VLXZ01000014.1"/>
</dbReference>
<dbReference type="OrthoDB" id="9759607at2"/>
<keyword evidence="1" id="KW-0812">Transmembrane</keyword>
<dbReference type="CDD" id="cd01949">
    <property type="entry name" value="GGDEF"/>
    <property type="match status" value="1"/>
</dbReference>
<reference evidence="3 4" key="1">
    <citation type="submission" date="2019-07" db="EMBL/GenBank/DDBJ databases">
        <authorList>
            <person name="Park Y.J."/>
            <person name="Jeong S.E."/>
            <person name="Jung H.S."/>
        </authorList>
    </citation>
    <scope>NUCLEOTIDE SEQUENCE [LARGE SCALE GENOMIC DNA]</scope>
    <source>
        <strain evidence="4">P16(2019)</strain>
    </source>
</reference>
<dbReference type="InterPro" id="IPR029787">
    <property type="entry name" value="Nucleotide_cyclase"/>
</dbReference>
<dbReference type="PANTHER" id="PTHR45138:SF23">
    <property type="entry name" value="SIGNALING PROTEIN"/>
    <property type="match status" value="1"/>
</dbReference>
<name>A0A553ZUY9_9BACI</name>
<dbReference type="Gene3D" id="3.30.70.270">
    <property type="match status" value="1"/>
</dbReference>
<evidence type="ECO:0000256" key="1">
    <source>
        <dbReference type="SAM" id="Phobius"/>
    </source>
</evidence>
<proteinExistence type="predicted"/>
<organism evidence="3 4">
    <name type="scientific">Alkalicoccobacillus porphyridii</name>
    <dbReference type="NCBI Taxonomy" id="2597270"/>
    <lineage>
        <taxon>Bacteria</taxon>
        <taxon>Bacillati</taxon>
        <taxon>Bacillota</taxon>
        <taxon>Bacilli</taxon>
        <taxon>Bacillales</taxon>
        <taxon>Bacillaceae</taxon>
        <taxon>Alkalicoccobacillus</taxon>
    </lineage>
</organism>
<dbReference type="GO" id="GO:0043709">
    <property type="term" value="P:cell adhesion involved in single-species biofilm formation"/>
    <property type="evidence" value="ECO:0007669"/>
    <property type="project" value="TreeGrafter"/>
</dbReference>
<dbReference type="EMBL" id="VLXZ01000014">
    <property type="protein sequence ID" value="TSB45126.1"/>
    <property type="molecule type" value="Genomic_DNA"/>
</dbReference>
<protein>
    <submittedName>
        <fullName evidence="3">Diguanylate cyclase</fullName>
    </submittedName>
</protein>
<dbReference type="PROSITE" id="PS50887">
    <property type="entry name" value="GGDEF"/>
    <property type="match status" value="1"/>
</dbReference>